<comment type="caution">
    <text evidence="2">The sequence shown here is derived from an EMBL/GenBank/DDBJ whole genome shotgun (WGS) entry which is preliminary data.</text>
</comment>
<proteinExistence type="predicted"/>
<keyword evidence="1" id="KW-0812">Transmembrane</keyword>
<evidence type="ECO:0000313" key="2">
    <source>
        <dbReference type="EMBL" id="NNM47850.1"/>
    </source>
</evidence>
<evidence type="ECO:0000256" key="1">
    <source>
        <dbReference type="SAM" id="Phobius"/>
    </source>
</evidence>
<evidence type="ECO:0000313" key="3">
    <source>
        <dbReference type="Proteomes" id="UP000588586"/>
    </source>
</evidence>
<dbReference type="Proteomes" id="UP000588586">
    <property type="component" value="Unassembled WGS sequence"/>
</dbReference>
<feature type="transmembrane region" description="Helical" evidence="1">
    <location>
        <begin position="31"/>
        <end position="49"/>
    </location>
</feature>
<accession>A0A849HD77</accession>
<dbReference type="AlphaFoldDB" id="A0A849HD77"/>
<gene>
    <name evidence="2" type="ORF">HJG52_17835</name>
</gene>
<name>A0A849HD77_9MICO</name>
<sequence length="84" mass="9106">MRLPKRSEPRNAPDRFAEYRSHRRKVRAGQALMAVGIVIAAVHAFQHLASSPSGFVDLVAGYPAAGLIFLVGAVLAGRAEPKRR</sequence>
<keyword evidence="1" id="KW-1133">Transmembrane helix</keyword>
<feature type="transmembrane region" description="Helical" evidence="1">
    <location>
        <begin position="55"/>
        <end position="76"/>
    </location>
</feature>
<dbReference type="RefSeq" id="WP_171244979.1">
    <property type="nucleotide sequence ID" value="NZ_JABEPQ010000005.1"/>
</dbReference>
<organism evidence="2 3">
    <name type="scientific">Knoellia koreensis</name>
    <dbReference type="NCBI Taxonomy" id="2730921"/>
    <lineage>
        <taxon>Bacteria</taxon>
        <taxon>Bacillati</taxon>
        <taxon>Actinomycetota</taxon>
        <taxon>Actinomycetes</taxon>
        <taxon>Micrococcales</taxon>
        <taxon>Intrasporangiaceae</taxon>
        <taxon>Knoellia</taxon>
    </lineage>
</organism>
<keyword evidence="3" id="KW-1185">Reference proteome</keyword>
<reference evidence="2 3" key="1">
    <citation type="submission" date="2020-04" db="EMBL/GenBank/DDBJ databases">
        <title>Knoellia sp. isolate from air conditioner.</title>
        <authorList>
            <person name="Chea S."/>
            <person name="Kim D.-U."/>
        </authorList>
    </citation>
    <scope>NUCLEOTIDE SEQUENCE [LARGE SCALE GENOMIC DNA]</scope>
    <source>
        <strain evidence="2 3">DB2414S</strain>
    </source>
</reference>
<protein>
    <submittedName>
        <fullName evidence="2">Uncharacterized protein</fullName>
    </submittedName>
</protein>
<keyword evidence="1" id="KW-0472">Membrane</keyword>
<dbReference type="EMBL" id="JABEPQ010000005">
    <property type="protein sequence ID" value="NNM47850.1"/>
    <property type="molecule type" value="Genomic_DNA"/>
</dbReference>